<dbReference type="AlphaFoldDB" id="A0A640BBD4"/>
<dbReference type="RefSeq" id="WP_283151556.1">
    <property type="nucleotide sequence ID" value="NZ_CP125388.1"/>
</dbReference>
<evidence type="ECO:0000313" key="2">
    <source>
        <dbReference type="Proteomes" id="UP000482054"/>
    </source>
</evidence>
<organism evidence="1 2">
    <name type="scientific">Campylobacter jejuni</name>
    <dbReference type="NCBI Taxonomy" id="197"/>
    <lineage>
        <taxon>Bacteria</taxon>
        <taxon>Pseudomonadati</taxon>
        <taxon>Campylobacterota</taxon>
        <taxon>Epsilonproteobacteria</taxon>
        <taxon>Campylobacterales</taxon>
        <taxon>Campylobacteraceae</taxon>
        <taxon>Campylobacter</taxon>
    </lineage>
</organism>
<reference evidence="1 2" key="1">
    <citation type="submission" date="2019-10" db="EMBL/GenBank/DDBJ databases">
        <authorList>
            <consortium name="PulseNet: The National Subtyping Network for Foodborne Disease Surveillance"/>
            <person name="Tarr C.L."/>
            <person name="Trees E."/>
            <person name="Katz L.S."/>
            <person name="Carleton-Romer H.A."/>
            <person name="Stroika S."/>
            <person name="Kucerova Z."/>
            <person name="Roache K.F."/>
            <person name="Sabol A.L."/>
            <person name="Besser J."/>
            <person name="Gerner-Smidt P."/>
        </authorList>
    </citation>
    <scope>NUCLEOTIDE SEQUENCE [LARGE SCALE GENOMIC DNA]</scope>
    <source>
        <strain evidence="1 2">PNUSAC012955</strain>
    </source>
</reference>
<protein>
    <submittedName>
        <fullName evidence="1">Uncharacterized protein</fullName>
    </submittedName>
</protein>
<dbReference type="EMBL" id="AAMOXJ010000025">
    <property type="protein sequence ID" value="EDJ6169702.1"/>
    <property type="molecule type" value="Genomic_DNA"/>
</dbReference>
<comment type="caution">
    <text evidence="1">The sequence shown here is derived from an EMBL/GenBank/DDBJ whole genome shotgun (WGS) entry which is preliminary data.</text>
</comment>
<sequence length="96" mass="11377">MGYYPNIISKYEVEYDNDLKIPQYDYEEFIYALDELNIGYYRSELNLERVEIEVEQIEQLSLDNLEGDLLILAQTLKTASKFDYARESGLVIIDFF</sequence>
<accession>A0A640BBD4</accession>
<evidence type="ECO:0000313" key="1">
    <source>
        <dbReference type="EMBL" id="EDJ6169702.1"/>
    </source>
</evidence>
<gene>
    <name evidence="1" type="ORF">GFF90_08955</name>
</gene>
<dbReference type="Proteomes" id="UP000482054">
    <property type="component" value="Unassembled WGS sequence"/>
</dbReference>
<proteinExistence type="predicted"/>
<name>A0A640BBD4_CAMJU</name>